<feature type="region of interest" description="Disordered" evidence="1">
    <location>
        <begin position="201"/>
        <end position="236"/>
    </location>
</feature>
<dbReference type="EMBL" id="KZ155826">
    <property type="protein sequence ID" value="OUS43888.1"/>
    <property type="molecule type" value="Genomic_DNA"/>
</dbReference>
<accession>A0A1Y5I2Y2</accession>
<sequence length="430" mass="48575">MCFKLFRTSGVLPHHFANAMCRSMYLSCVLLNNRVAPSIAGPHVVSSSRSNRVVSCAPSAFAYASLSRVAARTVNPGIARSRAITSLPTRPVAPVTRITSFSLDLVALVAFARALERRAATRCLHRRGTAVNSDTTRAQPSHHGHFTARHGRRGRPQGQALRDIDHAERGAIDARALGDATRERGNERLITRWNVHPRAGSRASASARVVAETEPERPRRGDVPEEKMEATPRPRGELGTRERRMFAGLVGTLRQSKSNLEEKEREVLEKRKAIEAAVTGKSEEIRRELREAQYKEFLEKRDAEEKKKFEVDLKYKETERALIEAEYEEMKAAVRDGGLLTKTEPILVYKRARRSADDDAACQESEERLELWLKSQLERIDNAIRVIHKKREETIERRAKAMARGEDHEDVDVEDAVEELQDFDEAMIET</sequence>
<dbReference type="Proteomes" id="UP000195557">
    <property type="component" value="Unassembled WGS sequence"/>
</dbReference>
<feature type="compositionally biased region" description="Basic and acidic residues" evidence="1">
    <location>
        <begin position="214"/>
        <end position="236"/>
    </location>
</feature>
<evidence type="ECO:0000256" key="1">
    <source>
        <dbReference type="SAM" id="MobiDB-lite"/>
    </source>
</evidence>
<dbReference type="AlphaFoldDB" id="A0A1Y5I2Y2"/>
<feature type="compositionally biased region" description="Basic residues" evidence="1">
    <location>
        <begin position="140"/>
        <end position="155"/>
    </location>
</feature>
<dbReference type="InterPro" id="IPR006786">
    <property type="entry name" value="Pinin_SDK_MemA"/>
</dbReference>
<dbReference type="Pfam" id="PF04696">
    <property type="entry name" value="Pinin_SDK_memA"/>
    <property type="match status" value="1"/>
</dbReference>
<reference evidence="3" key="1">
    <citation type="submission" date="2017-04" db="EMBL/GenBank/DDBJ databases">
        <title>Population genomics of picophytoplankton unveils novel chromosome hypervariability.</title>
        <authorList>
            <consortium name="DOE Joint Genome Institute"/>
            <person name="Blanc-Mathieu R."/>
            <person name="Krasovec M."/>
            <person name="Hebrard M."/>
            <person name="Yau S."/>
            <person name="Desgranges E."/>
            <person name="Martin J."/>
            <person name="Schackwitz W."/>
            <person name="Kuo A."/>
            <person name="Salin G."/>
            <person name="Donnadieu C."/>
            <person name="Desdevises Y."/>
            <person name="Sanchez-Ferandin S."/>
            <person name="Moreau H."/>
            <person name="Rivals E."/>
            <person name="Grigoriev I.V."/>
            <person name="Grimsley N."/>
            <person name="Eyre-Walker A."/>
            <person name="Piganeau G."/>
        </authorList>
    </citation>
    <scope>NUCLEOTIDE SEQUENCE [LARGE SCALE GENOMIC DNA]</scope>
    <source>
        <strain evidence="3">RCC 1115</strain>
    </source>
</reference>
<evidence type="ECO:0000313" key="3">
    <source>
        <dbReference type="EMBL" id="OUS43888.1"/>
    </source>
</evidence>
<feature type="compositionally biased region" description="Polar residues" evidence="1">
    <location>
        <begin position="130"/>
        <end position="139"/>
    </location>
</feature>
<protein>
    <recommendedName>
        <fullName evidence="2">Pinin/SDK/MemA protein domain-containing protein</fullName>
    </recommendedName>
</protein>
<feature type="compositionally biased region" description="Low complexity" evidence="1">
    <location>
        <begin position="201"/>
        <end position="210"/>
    </location>
</feature>
<feature type="region of interest" description="Disordered" evidence="1">
    <location>
        <begin position="130"/>
        <end position="156"/>
    </location>
</feature>
<organism evidence="3">
    <name type="scientific">Ostreococcus tauri</name>
    <name type="common">Marine green alga</name>
    <dbReference type="NCBI Taxonomy" id="70448"/>
    <lineage>
        <taxon>Eukaryota</taxon>
        <taxon>Viridiplantae</taxon>
        <taxon>Chlorophyta</taxon>
        <taxon>Mamiellophyceae</taxon>
        <taxon>Mamiellales</taxon>
        <taxon>Bathycoccaceae</taxon>
        <taxon>Ostreococcus</taxon>
    </lineage>
</organism>
<proteinExistence type="predicted"/>
<feature type="domain" description="Pinin/SDK/MemA protein" evidence="2">
    <location>
        <begin position="240"/>
        <end position="365"/>
    </location>
</feature>
<gene>
    <name evidence="3" type="ORF">BE221DRAFT_79059</name>
</gene>
<name>A0A1Y5I2Y2_OSTTA</name>
<evidence type="ECO:0000259" key="2">
    <source>
        <dbReference type="Pfam" id="PF04696"/>
    </source>
</evidence>